<sequence>MNLTETFARFPLVARPRPACAPLEARVRHLCDLARSAERRRDRSTASTVLNQAALLASDLGLPDLARDWCHQHVDVYLRMRPLDGTAARHALEPLVNLVRLRIRAGDGTDAFEMLNSLYEAVTTSTDTVIDGLHMPISTLTATTNDHQELLRWLWTVHLADGTRALTAAGRWQDALDHLRHRNGIGQRMLDGRQVAIIAHTMAGESIRARDLLGATQPGEPWEDAVTTCLAALCRLEGPEGDVLAVMLDRYRRLDHTAPGLIVFQTRLGLSVFDAVGGMECPEGRAVVDALIARVVTSQDGYAARELLGHPGCATSLEENDTVALRHILDMSGLGRGHLPEALMSEIVATLASSSSLIAISLCNS</sequence>
<organism evidence="1 2">
    <name type="scientific">Microbispora hainanensis</name>
    <dbReference type="NCBI Taxonomy" id="568844"/>
    <lineage>
        <taxon>Bacteria</taxon>
        <taxon>Bacillati</taxon>
        <taxon>Actinomycetota</taxon>
        <taxon>Actinomycetes</taxon>
        <taxon>Streptosporangiales</taxon>
        <taxon>Streptosporangiaceae</taxon>
        <taxon>Microbispora</taxon>
    </lineage>
</organism>
<gene>
    <name evidence="1" type="ORF">OG913_29960</name>
</gene>
<dbReference type="Proteomes" id="UP001432011">
    <property type="component" value="Chromosome"/>
</dbReference>
<reference evidence="1" key="1">
    <citation type="submission" date="2022-10" db="EMBL/GenBank/DDBJ databases">
        <title>The complete genomes of actinobacterial strains from the NBC collection.</title>
        <authorList>
            <person name="Joergensen T.S."/>
            <person name="Alvarez Arevalo M."/>
            <person name="Sterndorff E.B."/>
            <person name="Faurdal D."/>
            <person name="Vuksanovic O."/>
            <person name="Mourched A.-S."/>
            <person name="Charusanti P."/>
            <person name="Shaw S."/>
            <person name="Blin K."/>
            <person name="Weber T."/>
        </authorList>
    </citation>
    <scope>NUCLEOTIDE SEQUENCE</scope>
    <source>
        <strain evidence="1">NBC_00254</strain>
    </source>
</reference>
<proteinExistence type="predicted"/>
<evidence type="ECO:0000313" key="1">
    <source>
        <dbReference type="EMBL" id="WUP73587.1"/>
    </source>
</evidence>
<protein>
    <submittedName>
        <fullName evidence="1">Uncharacterized protein</fullName>
    </submittedName>
</protein>
<dbReference type="RefSeq" id="WP_328708866.1">
    <property type="nucleotide sequence ID" value="NZ_CP108085.1"/>
</dbReference>
<dbReference type="EMBL" id="CP108085">
    <property type="protein sequence ID" value="WUP73587.1"/>
    <property type="molecule type" value="Genomic_DNA"/>
</dbReference>
<keyword evidence="2" id="KW-1185">Reference proteome</keyword>
<name>A0ABZ1SM88_9ACTN</name>
<evidence type="ECO:0000313" key="2">
    <source>
        <dbReference type="Proteomes" id="UP001432011"/>
    </source>
</evidence>
<accession>A0ABZ1SM88</accession>